<dbReference type="Pfam" id="PF20255">
    <property type="entry name" value="DUF6606"/>
    <property type="match status" value="1"/>
</dbReference>
<dbReference type="GO" id="GO:0004843">
    <property type="term" value="F:cysteine-type deubiquitinase activity"/>
    <property type="evidence" value="ECO:0007669"/>
    <property type="project" value="UniProtKB-EC"/>
</dbReference>
<keyword evidence="3" id="KW-0645">Protease</keyword>
<evidence type="ECO:0000256" key="1">
    <source>
        <dbReference type="ARBA" id="ARBA00000707"/>
    </source>
</evidence>
<gene>
    <name evidence="8" type="ORF">FNAPI_10599</name>
</gene>
<keyword evidence="6" id="KW-0788">Thiol protease</keyword>
<dbReference type="EMBL" id="JAAOAO010000475">
    <property type="protein sequence ID" value="KAF5540059.1"/>
    <property type="molecule type" value="Genomic_DNA"/>
</dbReference>
<sequence length="1441" mass="165753">MTTGGRLIRESPATATEISAKDFDDSSFQEVLAKTVVKMSHQAVAEMQLKVRKAQQMHNEERDTTDPRIVTGLLTSFLQGAGSPVEIKAVQKRTREEVSWNNSKDPWKRSPLWLLLRVGLQLTMARHPQGSQELYKRFMVFLKAKALEIACQKSSSSEAIHLMMAKISRRLCKLGDVEDGACLHVIKDIVSSVSRRLKERWTNIQQRNEQPLDLGGLAEFKLEEHTDFSLPELDTFLASIPRRQKLQKTKEFKAKPVALALDPLTLPTVNGSVNNDNKSFELAAVETWVERNLDTWLAHHLSSEKSCHGLNILLEHYHMSAERWYTGRPERMSKMLLTVGEIWVAIHKMAAHHNPLLLKYRNEIPREVFSDLLLHSKTDMERLHRLEEYLEDTSGKLKLSALLSYGQRLSFAVEYFRQCPKLQEKKEKIERSAQKDRDKKLKQFRELKAKYDAIMKQYDDTQCEKVLQVQHDLEYYVHNKSKYRRCALPAKAKKLKISPHEWPLPTDELEAQTSVFEMDVPVTFAVWRDATVYFLDNILRFESSCAGDYPRASFPLTTYKPLSHWLESKRHRVQLLSEIKPHSQTHRNQKSIETCTEVDVCLNNGLRFQYHDSSRNTFLSTFKPTTEISKRCTVRLPSRAHALQRFMARTWVCENGETPNQAIASQSECPGYMSLGEFKALAVLPYGYRLQWMNILIQLAMPTVDFNKPEAALFLLQMMLQAGPFDEDEPTRHAHNRVTEVESGSQILKYLTDKSLSSQILELIVKCREVSYKWVMNPLSKVQDIEHRTEREEFLEAAVHIALVCAETFNLEGEHFEQVLASEQQAAILLEILIITHNNVDFEQLQKDALFGIMLDRYKVTMHRGLPILVSEITSKRSLCLDIAIKRRWPEYAREGEWSIVSDHWATETTGNLQVHVSLLTGELLVNGTPVSRLPRKYGTHAEYRKLFRSATMEVMPSNLPGMSFCATRMFHGYTVHLGMQRTQGIDDLLVRLSKSGSTLDLIPSRKLQGYFPRDFTDNHVHWFEEATGDIEFCHVNDPWPSTSTESWYLRKDIDTWKLSLGKKSVLVCPHSELGQRISSIFSRLQPTSDLHLVLHKQTKELEVQLPKLGLQFTIRSGTPSIKSRQFRDMEIDQNPAIGTLIGLENKLVLLNSHDSQIRTVIIPEASVSCQMSTDHGIENHAEVSIDRETATRVQIYRLDPLLRRIVPNDKVESKLYLAYLHALTSYCLPDPFLRRTGTEEALTILGSASVRAPTALSQAAYTTLLNIAQLSPKRSYYPADQREMQRVRWRNDLSYTMQDDRFRKEVRNILEKYREVQFLFPKSTIPSLDQHQSRDDLVDRAILRSSGTRVSGFDAEDFTTKQDVRYVSREKSKSLERSTRTVEMAYRVYNKSGTLSRPVSGSLGHRLFSLMSGDERVHTNEILPKNRIDYDSYWLGGPES</sequence>
<evidence type="ECO:0000256" key="5">
    <source>
        <dbReference type="ARBA" id="ARBA00022801"/>
    </source>
</evidence>
<comment type="caution">
    <text evidence="8">The sequence shown here is derived from an EMBL/GenBank/DDBJ whole genome shotgun (WGS) entry which is preliminary data.</text>
</comment>
<reference evidence="8 9" key="1">
    <citation type="submission" date="2020-05" db="EMBL/GenBank/DDBJ databases">
        <title>Identification and distribution of gene clusters putatively required for synthesis of sphingolipid metabolism inhibitors in phylogenetically diverse species of the filamentous fungus Fusarium.</title>
        <authorList>
            <person name="Kim H.-S."/>
            <person name="Busman M."/>
            <person name="Brown D.W."/>
            <person name="Divon H."/>
            <person name="Uhlig S."/>
            <person name="Proctor R.H."/>
        </authorList>
    </citation>
    <scope>NUCLEOTIDE SEQUENCE [LARGE SCALE GENOMIC DNA]</scope>
    <source>
        <strain evidence="8 9">NRRL 25196</strain>
    </source>
</reference>
<dbReference type="InterPro" id="IPR046541">
    <property type="entry name" value="DUF6606"/>
</dbReference>
<evidence type="ECO:0000259" key="7">
    <source>
        <dbReference type="Pfam" id="PF20255"/>
    </source>
</evidence>
<evidence type="ECO:0000256" key="3">
    <source>
        <dbReference type="ARBA" id="ARBA00022670"/>
    </source>
</evidence>
<feature type="domain" description="DUF6606" evidence="7">
    <location>
        <begin position="1"/>
        <end position="148"/>
    </location>
</feature>
<accession>A0A8H5INN5</accession>
<proteinExistence type="predicted"/>
<comment type="catalytic activity">
    <reaction evidence="1">
        <text>Thiol-dependent hydrolysis of ester, thioester, amide, peptide and isopeptide bonds formed by the C-terminal Gly of ubiquitin (a 76-residue protein attached to proteins as an intracellular targeting signal).</text>
        <dbReference type="EC" id="3.4.19.12"/>
    </reaction>
</comment>
<dbReference type="GO" id="GO:0006508">
    <property type="term" value="P:proteolysis"/>
    <property type="evidence" value="ECO:0007669"/>
    <property type="project" value="UniProtKB-KW"/>
</dbReference>
<dbReference type="PANTHER" id="PTHR13367">
    <property type="entry name" value="UBIQUITIN THIOESTERASE"/>
    <property type="match status" value="1"/>
</dbReference>
<evidence type="ECO:0000313" key="9">
    <source>
        <dbReference type="Proteomes" id="UP000574317"/>
    </source>
</evidence>
<dbReference type="EC" id="3.4.19.12" evidence="2"/>
<name>A0A8H5INN5_9HYPO</name>
<evidence type="ECO:0000256" key="2">
    <source>
        <dbReference type="ARBA" id="ARBA00012759"/>
    </source>
</evidence>
<keyword evidence="9" id="KW-1185">Reference proteome</keyword>
<dbReference type="PANTHER" id="PTHR13367:SF34">
    <property type="match status" value="1"/>
</dbReference>
<keyword evidence="5" id="KW-0378">Hydrolase</keyword>
<dbReference type="InterPro" id="IPR051346">
    <property type="entry name" value="OTU_Deubiquitinase"/>
</dbReference>
<keyword evidence="4" id="KW-0833">Ubl conjugation pathway</keyword>
<dbReference type="Proteomes" id="UP000574317">
    <property type="component" value="Unassembled WGS sequence"/>
</dbReference>
<protein>
    <recommendedName>
        <fullName evidence="2">ubiquitinyl hydrolase 1</fullName>
        <ecNumber evidence="2">3.4.19.12</ecNumber>
    </recommendedName>
</protein>
<organism evidence="8 9">
    <name type="scientific">Fusarium napiforme</name>
    <dbReference type="NCBI Taxonomy" id="42672"/>
    <lineage>
        <taxon>Eukaryota</taxon>
        <taxon>Fungi</taxon>
        <taxon>Dikarya</taxon>
        <taxon>Ascomycota</taxon>
        <taxon>Pezizomycotina</taxon>
        <taxon>Sordariomycetes</taxon>
        <taxon>Hypocreomycetidae</taxon>
        <taxon>Hypocreales</taxon>
        <taxon>Nectriaceae</taxon>
        <taxon>Fusarium</taxon>
        <taxon>Fusarium fujikuroi species complex</taxon>
    </lineage>
</organism>
<evidence type="ECO:0000256" key="4">
    <source>
        <dbReference type="ARBA" id="ARBA00022786"/>
    </source>
</evidence>
<evidence type="ECO:0000256" key="6">
    <source>
        <dbReference type="ARBA" id="ARBA00022807"/>
    </source>
</evidence>
<evidence type="ECO:0000313" key="8">
    <source>
        <dbReference type="EMBL" id="KAF5540059.1"/>
    </source>
</evidence>